<dbReference type="EC" id="3.6.5.-" evidence="5"/>
<accession>A0A7J5X564</accession>
<dbReference type="PANTHER" id="PTHR21231">
    <property type="entry name" value="XPA-BINDING PROTEIN 1-RELATED"/>
    <property type="match status" value="1"/>
</dbReference>
<organism evidence="6 7">
    <name type="scientific">Dissostichus mawsoni</name>
    <name type="common">Antarctic cod</name>
    <dbReference type="NCBI Taxonomy" id="36200"/>
    <lineage>
        <taxon>Eukaryota</taxon>
        <taxon>Metazoa</taxon>
        <taxon>Chordata</taxon>
        <taxon>Craniata</taxon>
        <taxon>Vertebrata</taxon>
        <taxon>Euteleostomi</taxon>
        <taxon>Actinopterygii</taxon>
        <taxon>Neopterygii</taxon>
        <taxon>Teleostei</taxon>
        <taxon>Neoteleostei</taxon>
        <taxon>Acanthomorphata</taxon>
        <taxon>Eupercaria</taxon>
        <taxon>Perciformes</taxon>
        <taxon>Notothenioidei</taxon>
        <taxon>Nototheniidae</taxon>
        <taxon>Dissostichus</taxon>
    </lineage>
</organism>
<dbReference type="GO" id="GO:0003924">
    <property type="term" value="F:GTPase activity"/>
    <property type="evidence" value="ECO:0007669"/>
    <property type="project" value="TreeGrafter"/>
</dbReference>
<dbReference type="InterPro" id="IPR027417">
    <property type="entry name" value="P-loop_NTPase"/>
</dbReference>
<dbReference type="Proteomes" id="UP000518266">
    <property type="component" value="Unassembled WGS sequence"/>
</dbReference>
<evidence type="ECO:0000256" key="1">
    <source>
        <dbReference type="ARBA" id="ARBA00005290"/>
    </source>
</evidence>
<sequence>MEFLPRRRAPPCTDIPMHITISVEEVRKTFQYTNTKKAAGPDGCSGFLLRNVATELAPVWQPIFQASIDTHTIPLLTSYLHTRKSPPYVINLDPAVHEVMQFLEKKQQNHRSVRPDRHPGQIEVFTWSASGTIITETLASSFPCVVIYVMDTTRSESKETDAFGNFLKDRKEGIQVRNRKKNISVHQHQKAAGPDGCSGFLLRNVATELAPMWQPIFQASIDTHTSLCHGKLHT</sequence>
<dbReference type="AlphaFoldDB" id="A0A7J5X564"/>
<dbReference type="EMBL" id="JAAKFY010000027">
    <property type="protein sequence ID" value="KAF3832104.1"/>
    <property type="molecule type" value="Genomic_DNA"/>
</dbReference>
<evidence type="ECO:0000256" key="4">
    <source>
        <dbReference type="ARBA" id="ARBA00023134"/>
    </source>
</evidence>
<reference evidence="6 7" key="1">
    <citation type="submission" date="2020-03" db="EMBL/GenBank/DDBJ databases">
        <title>Dissostichus mawsoni Genome sequencing and assembly.</title>
        <authorList>
            <person name="Park H."/>
        </authorList>
    </citation>
    <scope>NUCLEOTIDE SEQUENCE [LARGE SCALE GENOMIC DNA]</scope>
    <source>
        <strain evidence="6">DM0001</strain>
        <tissue evidence="6">Muscle</tissue>
    </source>
</reference>
<dbReference type="InterPro" id="IPR004130">
    <property type="entry name" value="Gpn"/>
</dbReference>
<keyword evidence="3 5" id="KW-0378">Hydrolase</keyword>
<keyword evidence="4 5" id="KW-0342">GTP-binding</keyword>
<dbReference type="Gene3D" id="3.40.50.300">
    <property type="entry name" value="P-loop containing nucleotide triphosphate hydrolases"/>
    <property type="match status" value="1"/>
</dbReference>
<name>A0A7J5X564_DISMA</name>
<proteinExistence type="inferred from homology"/>
<dbReference type="PANTHER" id="PTHR21231:SF8">
    <property type="entry name" value="GPN-LOOP GTPASE 1"/>
    <property type="match status" value="1"/>
</dbReference>
<keyword evidence="2 5" id="KW-0547">Nucleotide-binding</keyword>
<gene>
    <name evidence="6" type="ORF">F7725_025769</name>
</gene>
<comment type="similarity">
    <text evidence="1 5">Belongs to the GPN-loop GTPase family.</text>
</comment>
<evidence type="ECO:0000256" key="2">
    <source>
        <dbReference type="ARBA" id="ARBA00022741"/>
    </source>
</evidence>
<keyword evidence="7" id="KW-1185">Reference proteome</keyword>
<comment type="subunit">
    <text evidence="5">Binds to RNA polymerase II.</text>
</comment>
<comment type="subcellular location">
    <subcellularLocation>
        <location evidence="5">Cytoplasm</location>
    </subcellularLocation>
    <subcellularLocation>
        <location evidence="5">Nucleus</location>
    </subcellularLocation>
</comment>
<evidence type="ECO:0000313" key="7">
    <source>
        <dbReference type="Proteomes" id="UP000518266"/>
    </source>
</evidence>
<dbReference type="OrthoDB" id="411173at2759"/>
<comment type="function">
    <text evidence="5">Small GTPase required for proper nuclear import of RNA polymerase II (RNAPII). May act at an RNAP assembly step prior to nuclear import.</text>
</comment>
<dbReference type="Pfam" id="PF03029">
    <property type="entry name" value="ATP_bind_1"/>
    <property type="match status" value="1"/>
</dbReference>
<evidence type="ECO:0000256" key="5">
    <source>
        <dbReference type="RuleBase" id="RU365059"/>
    </source>
</evidence>
<keyword evidence="5" id="KW-0963">Cytoplasm</keyword>
<evidence type="ECO:0000256" key="3">
    <source>
        <dbReference type="ARBA" id="ARBA00022801"/>
    </source>
</evidence>
<protein>
    <recommendedName>
        <fullName evidence="5">GPN-loop GTPase</fullName>
        <ecNumber evidence="5">3.6.5.-</ecNumber>
    </recommendedName>
</protein>
<comment type="caution">
    <text evidence="6">The sequence shown here is derived from an EMBL/GenBank/DDBJ whole genome shotgun (WGS) entry which is preliminary data.</text>
</comment>
<dbReference type="GO" id="GO:0005737">
    <property type="term" value="C:cytoplasm"/>
    <property type="evidence" value="ECO:0007669"/>
    <property type="project" value="UniProtKB-SubCell"/>
</dbReference>
<dbReference type="GO" id="GO:0005634">
    <property type="term" value="C:nucleus"/>
    <property type="evidence" value="ECO:0007669"/>
    <property type="project" value="UniProtKB-SubCell"/>
</dbReference>
<dbReference type="GO" id="GO:0005525">
    <property type="term" value="F:GTP binding"/>
    <property type="evidence" value="ECO:0007669"/>
    <property type="project" value="UniProtKB-KW"/>
</dbReference>
<evidence type="ECO:0000313" key="6">
    <source>
        <dbReference type="EMBL" id="KAF3832104.1"/>
    </source>
</evidence>